<name>A0AA86QTX2_9EUKA</name>
<dbReference type="EMBL" id="CAXDID020000059">
    <property type="protein sequence ID" value="CAL6009137.1"/>
    <property type="molecule type" value="Genomic_DNA"/>
</dbReference>
<comment type="caution">
    <text evidence="1">The sequence shown here is derived from an EMBL/GenBank/DDBJ whole genome shotgun (WGS) entry which is preliminary data.</text>
</comment>
<evidence type="ECO:0000313" key="2">
    <source>
        <dbReference type="EMBL" id="CAI9965990.1"/>
    </source>
</evidence>
<protein>
    <submittedName>
        <fullName evidence="3">Hypothetical_protein</fullName>
    </submittedName>
</protein>
<sequence length="162" mass="19407">MKNEYNSGEYIYYQFSTNSRGVGANTTKQWLITFIHHLFLQIALRNLETLFYKSRRYLCQDYRECTGGIEISPQVHSLIQTLREVKHLEDYSFIFTVYKQNFDFGKQQFHLIILEAEEAEPGDDDIILYHYPRAQQHERLRLLLNAAKQYFDKCSEQFQCLE</sequence>
<evidence type="ECO:0000313" key="1">
    <source>
        <dbReference type="EMBL" id="CAI9965986.1"/>
    </source>
</evidence>
<accession>A0AA86QTX2</accession>
<dbReference type="Proteomes" id="UP001642409">
    <property type="component" value="Unassembled WGS sequence"/>
</dbReference>
<evidence type="ECO:0000313" key="5">
    <source>
        <dbReference type="Proteomes" id="UP001642409"/>
    </source>
</evidence>
<proteinExistence type="predicted"/>
<gene>
    <name evidence="3" type="ORF">HINF_LOCUS21452</name>
    <name evidence="4" type="ORF">HINF_LOCUS21456</name>
    <name evidence="1" type="ORF">HINF_LOCUS53631</name>
    <name evidence="2" type="ORF">HINF_LOCUS53635</name>
</gene>
<reference evidence="1" key="1">
    <citation type="submission" date="2023-06" db="EMBL/GenBank/DDBJ databases">
        <authorList>
            <person name="Kurt Z."/>
        </authorList>
    </citation>
    <scope>NUCLEOTIDE SEQUENCE</scope>
</reference>
<dbReference type="EMBL" id="CATOUU010000998">
    <property type="protein sequence ID" value="CAI9965990.1"/>
    <property type="molecule type" value="Genomic_DNA"/>
</dbReference>
<evidence type="ECO:0000313" key="3">
    <source>
        <dbReference type="EMBL" id="CAL6009137.1"/>
    </source>
</evidence>
<reference evidence="3 5" key="2">
    <citation type="submission" date="2024-07" db="EMBL/GenBank/DDBJ databases">
        <authorList>
            <person name="Akdeniz Z."/>
        </authorList>
    </citation>
    <scope>NUCLEOTIDE SEQUENCE [LARGE SCALE GENOMIC DNA]</scope>
</reference>
<dbReference type="EMBL" id="CATOUU010000998">
    <property type="protein sequence ID" value="CAI9965986.1"/>
    <property type="molecule type" value="Genomic_DNA"/>
</dbReference>
<keyword evidence="5" id="KW-1185">Reference proteome</keyword>
<dbReference type="EMBL" id="CAXDID020000059">
    <property type="protein sequence ID" value="CAL6009145.1"/>
    <property type="molecule type" value="Genomic_DNA"/>
</dbReference>
<evidence type="ECO:0000313" key="4">
    <source>
        <dbReference type="EMBL" id="CAL6009145.1"/>
    </source>
</evidence>
<organism evidence="1">
    <name type="scientific">Hexamita inflata</name>
    <dbReference type="NCBI Taxonomy" id="28002"/>
    <lineage>
        <taxon>Eukaryota</taxon>
        <taxon>Metamonada</taxon>
        <taxon>Diplomonadida</taxon>
        <taxon>Hexamitidae</taxon>
        <taxon>Hexamitinae</taxon>
        <taxon>Hexamita</taxon>
    </lineage>
</organism>
<dbReference type="AlphaFoldDB" id="A0AA86QTX2"/>